<accession>A0AAV2G8R7</accession>
<feature type="compositionally biased region" description="Basic and acidic residues" evidence="1">
    <location>
        <begin position="51"/>
        <end position="71"/>
    </location>
</feature>
<feature type="compositionally biased region" description="Polar residues" evidence="1">
    <location>
        <begin position="109"/>
        <end position="119"/>
    </location>
</feature>
<evidence type="ECO:0000256" key="1">
    <source>
        <dbReference type="SAM" id="MobiDB-lite"/>
    </source>
</evidence>
<dbReference type="AlphaFoldDB" id="A0AAV2G8R7"/>
<feature type="region of interest" description="Disordered" evidence="1">
    <location>
        <begin position="1"/>
        <end position="25"/>
    </location>
</feature>
<evidence type="ECO:0000313" key="3">
    <source>
        <dbReference type="Proteomes" id="UP001497516"/>
    </source>
</evidence>
<feature type="region of interest" description="Disordered" evidence="1">
    <location>
        <begin position="38"/>
        <end position="145"/>
    </location>
</feature>
<protein>
    <submittedName>
        <fullName evidence="2">Uncharacterized protein</fullName>
    </submittedName>
</protein>
<name>A0AAV2G8R7_9ROSI</name>
<gene>
    <name evidence="2" type="ORF">LTRI10_LOCUS45895</name>
</gene>
<proteinExistence type="predicted"/>
<sequence>MIAKKPGRQIYEEEEPSHAFDGAPKSVWINKAVREVSGEHRVGAGNAPSQREIKMDQERPKFDRRMEREQGGKAAHLPAANNKSSMRNSPRGFSVAKSPRMRAGKGNRQELQPKSTRQGNGDMGRTRAAETLTGKQTRPGLRKAE</sequence>
<keyword evidence="3" id="KW-1185">Reference proteome</keyword>
<evidence type="ECO:0000313" key="2">
    <source>
        <dbReference type="EMBL" id="CAL1406150.1"/>
    </source>
</evidence>
<organism evidence="2 3">
    <name type="scientific">Linum trigynum</name>
    <dbReference type="NCBI Taxonomy" id="586398"/>
    <lineage>
        <taxon>Eukaryota</taxon>
        <taxon>Viridiplantae</taxon>
        <taxon>Streptophyta</taxon>
        <taxon>Embryophyta</taxon>
        <taxon>Tracheophyta</taxon>
        <taxon>Spermatophyta</taxon>
        <taxon>Magnoliopsida</taxon>
        <taxon>eudicotyledons</taxon>
        <taxon>Gunneridae</taxon>
        <taxon>Pentapetalae</taxon>
        <taxon>rosids</taxon>
        <taxon>fabids</taxon>
        <taxon>Malpighiales</taxon>
        <taxon>Linaceae</taxon>
        <taxon>Linum</taxon>
    </lineage>
</organism>
<dbReference type="EMBL" id="OZ034821">
    <property type="protein sequence ID" value="CAL1406150.1"/>
    <property type="molecule type" value="Genomic_DNA"/>
</dbReference>
<dbReference type="Proteomes" id="UP001497516">
    <property type="component" value="Chromosome 8"/>
</dbReference>
<reference evidence="2 3" key="1">
    <citation type="submission" date="2024-04" db="EMBL/GenBank/DDBJ databases">
        <authorList>
            <person name="Fracassetti M."/>
        </authorList>
    </citation>
    <scope>NUCLEOTIDE SEQUENCE [LARGE SCALE GENOMIC DNA]</scope>
</reference>